<name>A0A8H9MYB1_VIBVL</name>
<gene>
    <name evidence="1" type="ORF">I7730_00700</name>
</gene>
<evidence type="ECO:0000313" key="1">
    <source>
        <dbReference type="EMBL" id="HAS8538318.1"/>
    </source>
</evidence>
<sequence>MKVSILVEIVDLDYLLNSTEVFFFDRLPIRIDWRTAPVTKCRVIFSAWIDTNFFVLITKKPIWLIETRH</sequence>
<comment type="caution">
    <text evidence="1">The sequence shown here is derived from an EMBL/GenBank/DDBJ whole genome shotgun (WGS) entry which is preliminary data.</text>
</comment>
<dbReference type="AlphaFoldDB" id="A0A8H9MYB1"/>
<dbReference type="Proteomes" id="UP000863257">
    <property type="component" value="Unassembled WGS sequence"/>
</dbReference>
<accession>A0A8H9MYB1</accession>
<proteinExistence type="predicted"/>
<dbReference type="EMBL" id="DACRBY010000001">
    <property type="protein sequence ID" value="HAS8538318.1"/>
    <property type="molecule type" value="Genomic_DNA"/>
</dbReference>
<organism evidence="1">
    <name type="scientific">Vibrio vulnificus</name>
    <dbReference type="NCBI Taxonomy" id="672"/>
    <lineage>
        <taxon>Bacteria</taxon>
        <taxon>Pseudomonadati</taxon>
        <taxon>Pseudomonadota</taxon>
        <taxon>Gammaproteobacteria</taxon>
        <taxon>Vibrionales</taxon>
        <taxon>Vibrionaceae</taxon>
        <taxon>Vibrio</taxon>
    </lineage>
</organism>
<reference evidence="1" key="1">
    <citation type="journal article" date="2018" name="Genome Biol.">
        <title>SKESA: strategic k-mer extension for scrupulous assemblies.</title>
        <authorList>
            <person name="Souvorov A."/>
            <person name="Agarwala R."/>
            <person name="Lipman D.J."/>
        </authorList>
    </citation>
    <scope>NUCLEOTIDE SEQUENCE</scope>
    <source>
        <strain evidence="1">BCW_3452</strain>
    </source>
</reference>
<reference evidence="1" key="2">
    <citation type="submission" date="2019-01" db="EMBL/GenBank/DDBJ databases">
        <authorList>
            <consortium name="NCBI Pathogen Detection Project"/>
        </authorList>
    </citation>
    <scope>NUCLEOTIDE SEQUENCE</scope>
    <source>
        <strain evidence="1">BCW_3452</strain>
    </source>
</reference>
<protein>
    <submittedName>
        <fullName evidence="1">Uncharacterized protein</fullName>
    </submittedName>
</protein>